<reference evidence="5" key="1">
    <citation type="submission" date="2009-01" db="EMBL/GenBank/DDBJ databases">
        <title>Hot accumulation and evolution of cassette chromosome in Staphylococcus haemolyticus.</title>
        <authorList>
            <person name="Han X."/>
            <person name="Ito T."/>
            <person name="Watanabe S."/>
            <person name="Hoshi S."/>
            <person name="Hiramatsu K."/>
        </authorList>
    </citation>
    <scope>NUCLEOTIDE SEQUENCE</scope>
    <source>
        <strain evidence="5">SH621</strain>
    </source>
</reference>
<name>A0A060PWT2_STAHA</name>
<dbReference type="Pfam" id="PF13738">
    <property type="entry name" value="Pyr_redox_3"/>
    <property type="match status" value="1"/>
</dbReference>
<dbReference type="EMBL" id="AB478934">
    <property type="protein sequence ID" value="BAO96360.1"/>
    <property type="molecule type" value="Genomic_DNA"/>
</dbReference>
<dbReference type="SUPFAM" id="SSF51905">
    <property type="entry name" value="FAD/NAD(P)-binding domain"/>
    <property type="match status" value="1"/>
</dbReference>
<comment type="cofactor">
    <cofactor evidence="1">
        <name>FAD</name>
        <dbReference type="ChEBI" id="CHEBI:57692"/>
    </cofactor>
</comment>
<keyword evidence="3" id="KW-0560">Oxidoreductase</keyword>
<dbReference type="InterPro" id="IPR050097">
    <property type="entry name" value="Ferredoxin-NADP_redctase_2"/>
</dbReference>
<evidence type="ECO:0000256" key="1">
    <source>
        <dbReference type="ARBA" id="ARBA00001974"/>
    </source>
</evidence>
<dbReference type="RefSeq" id="WP_016931288.1">
    <property type="nucleotide sequence ID" value="NZ_CAJCFW010000031.1"/>
</dbReference>
<evidence type="ECO:0000313" key="5">
    <source>
        <dbReference type="EMBL" id="BAO96360.1"/>
    </source>
</evidence>
<evidence type="ECO:0000256" key="4">
    <source>
        <dbReference type="SAM" id="Phobius"/>
    </source>
</evidence>
<feature type="transmembrane region" description="Helical" evidence="4">
    <location>
        <begin position="7"/>
        <end position="28"/>
    </location>
</feature>
<dbReference type="PANTHER" id="PTHR48105">
    <property type="entry name" value="THIOREDOXIN REDUCTASE 1-RELATED-RELATED"/>
    <property type="match status" value="1"/>
</dbReference>
<dbReference type="PRINTS" id="PR00368">
    <property type="entry name" value="FADPNR"/>
</dbReference>
<accession>A0A060PWT2</accession>
<dbReference type="AlphaFoldDB" id="A0A060PWT2"/>
<keyword evidence="4" id="KW-0472">Membrane</keyword>
<organism evidence="5">
    <name type="scientific">Staphylococcus haemolyticus</name>
    <dbReference type="NCBI Taxonomy" id="1283"/>
    <lineage>
        <taxon>Bacteria</taxon>
        <taxon>Bacillati</taxon>
        <taxon>Bacillota</taxon>
        <taxon>Bacilli</taxon>
        <taxon>Bacillales</taxon>
        <taxon>Staphylococcaceae</taxon>
        <taxon>Staphylococcus</taxon>
    </lineage>
</organism>
<evidence type="ECO:0000256" key="2">
    <source>
        <dbReference type="ARBA" id="ARBA00022630"/>
    </source>
</evidence>
<evidence type="ECO:0000256" key="3">
    <source>
        <dbReference type="ARBA" id="ARBA00023002"/>
    </source>
</evidence>
<protein>
    <recommendedName>
        <fullName evidence="6">Pyridine nucleotide-disulfide oxidoreductase</fullName>
    </recommendedName>
</protein>
<keyword evidence="4" id="KW-1133">Transmembrane helix</keyword>
<keyword evidence="4" id="KW-0812">Transmembrane</keyword>
<proteinExistence type="predicted"/>
<dbReference type="GO" id="GO:0016491">
    <property type="term" value="F:oxidoreductase activity"/>
    <property type="evidence" value="ECO:0007669"/>
    <property type="project" value="UniProtKB-KW"/>
</dbReference>
<dbReference type="PRINTS" id="PR00411">
    <property type="entry name" value="PNDRDTASEI"/>
</dbReference>
<evidence type="ECO:0008006" key="6">
    <source>
        <dbReference type="Google" id="ProtNLM"/>
    </source>
</evidence>
<sequence>MQKSNKVVIIGAGPSGIGMAIALIEMGLDDILILDKGQVGESFKNWPLSTRFITPSFTTNGFGTPDINAITPHSSPAFTFKKEHISGKEYVQYLEALVQIYNLKIDQHTNVLDVSNNIDKDTYKIYTDQGTIDAEYIFVATGNFSYPYKPFNHGRHYSEIEKFSDIYGDLAVVIGGNESGFDAAINLALSGKIVDIYTNSTSYKQEDADPSIRLSPYTHQRYEELKELGYPIRIHTEHVVKEIEYKNGQYVIQFNGVHDDVKISEEPILATGFNPVQHNRLTRILFENDGTNFILTDDDESTINPNVFMIGDTVKHQDVILCYIYKFRTRLAVLAKLICDRESFEANEDAIEFYQSNQMFLDDYTCCDVNCSC</sequence>
<dbReference type="InterPro" id="IPR036188">
    <property type="entry name" value="FAD/NAD-bd_sf"/>
</dbReference>
<keyword evidence="2" id="KW-0285">Flavoprotein</keyword>
<dbReference type="Gene3D" id="3.50.50.60">
    <property type="entry name" value="FAD/NAD(P)-binding domain"/>
    <property type="match status" value="2"/>
</dbReference>